<organism evidence="1">
    <name type="scientific">Fusarium oxysporum (strain Fo5176)</name>
    <name type="common">Fusarium vascular wilt</name>
    <dbReference type="NCBI Taxonomy" id="660025"/>
    <lineage>
        <taxon>Eukaryota</taxon>
        <taxon>Fungi</taxon>
        <taxon>Dikarya</taxon>
        <taxon>Ascomycota</taxon>
        <taxon>Pezizomycotina</taxon>
        <taxon>Sordariomycetes</taxon>
        <taxon>Hypocreomycetidae</taxon>
        <taxon>Hypocreales</taxon>
        <taxon>Nectriaceae</taxon>
        <taxon>Fusarium</taxon>
        <taxon>Fusarium oxysporum species complex</taxon>
    </lineage>
</organism>
<evidence type="ECO:0000313" key="1">
    <source>
        <dbReference type="EMBL" id="EGU88135.1"/>
    </source>
</evidence>
<dbReference type="AlphaFoldDB" id="F9F4E8"/>
<name>F9F4E8_FUSOF</name>
<sequence length="204" mass="22830">MTAENAYISRRLAGHRLQTLVARYLPRQKARKHPWASDGSPLSICYLSSSIGSSSDISSFPPYISTPPYSITHSGTPDFLNSLSYPRTSLHSLLPTYLVQLSSSPACNCQILHRKARASSVLLKKEVWRLKGQGGPYRPVSPDMFESNDYLRFDLEHPRQAAFVRVSVEDNLAKTGTAFKFACVEFRDSTSAKKYVANIKLKRS</sequence>
<protein>
    <submittedName>
        <fullName evidence="1">Uncharacterized protein</fullName>
    </submittedName>
</protein>
<reference evidence="1" key="1">
    <citation type="journal article" date="2012" name="Mol. Plant Microbe Interact.">
        <title>A highly conserved effector in Fusarium oxysporum is required for full virulence on Arabidopsis.</title>
        <authorList>
            <person name="Thatcher L.F."/>
            <person name="Gardiner D.M."/>
            <person name="Kazan K."/>
            <person name="Manners J."/>
        </authorList>
    </citation>
    <scope>NUCLEOTIDE SEQUENCE [LARGE SCALE GENOMIC DNA]</scope>
    <source>
        <strain evidence="1">Fo5176</strain>
    </source>
</reference>
<dbReference type="OrthoDB" id="5103804at2759"/>
<dbReference type="EMBL" id="AFQF01000478">
    <property type="protein sequence ID" value="EGU88135.1"/>
    <property type="molecule type" value="Genomic_DNA"/>
</dbReference>
<gene>
    <name evidence="1" type="ORF">FOXB_01273</name>
</gene>
<proteinExistence type="predicted"/>
<comment type="caution">
    <text evidence="1">The sequence shown here is derived from an EMBL/GenBank/DDBJ whole genome shotgun (WGS) entry which is preliminary data.</text>
</comment>
<accession>F9F4E8</accession>